<proteinExistence type="predicted"/>
<organism evidence="1 2">
    <name type="scientific">Naganishia vaughanmartiniae</name>
    <dbReference type="NCBI Taxonomy" id="1424756"/>
    <lineage>
        <taxon>Eukaryota</taxon>
        <taxon>Fungi</taxon>
        <taxon>Dikarya</taxon>
        <taxon>Basidiomycota</taxon>
        <taxon>Agaricomycotina</taxon>
        <taxon>Tremellomycetes</taxon>
        <taxon>Filobasidiales</taxon>
        <taxon>Filobasidiaceae</taxon>
        <taxon>Naganishia</taxon>
    </lineage>
</organism>
<protein>
    <submittedName>
        <fullName evidence="1">Uncharacterized protein</fullName>
    </submittedName>
</protein>
<dbReference type="EMBL" id="JASBWU010000014">
    <property type="protein sequence ID" value="KAJ9116423.1"/>
    <property type="molecule type" value="Genomic_DNA"/>
</dbReference>
<name>A0ACC2WXB6_9TREE</name>
<keyword evidence="2" id="KW-1185">Reference proteome</keyword>
<dbReference type="Proteomes" id="UP001243375">
    <property type="component" value="Unassembled WGS sequence"/>
</dbReference>
<comment type="caution">
    <text evidence="1">The sequence shown here is derived from an EMBL/GenBank/DDBJ whole genome shotgun (WGS) entry which is preliminary data.</text>
</comment>
<accession>A0ACC2WXB6</accession>
<evidence type="ECO:0000313" key="2">
    <source>
        <dbReference type="Proteomes" id="UP001243375"/>
    </source>
</evidence>
<gene>
    <name evidence="1" type="ORF">QFC22_004865</name>
</gene>
<evidence type="ECO:0000313" key="1">
    <source>
        <dbReference type="EMBL" id="KAJ9116423.1"/>
    </source>
</evidence>
<reference evidence="1" key="1">
    <citation type="submission" date="2023-04" db="EMBL/GenBank/DDBJ databases">
        <title>Draft Genome sequencing of Naganishia species isolated from polar environments using Oxford Nanopore Technology.</title>
        <authorList>
            <person name="Leo P."/>
            <person name="Venkateswaran K."/>
        </authorList>
    </citation>
    <scope>NUCLEOTIDE SEQUENCE</scope>
    <source>
        <strain evidence="1">MNA-CCFEE 5425</strain>
    </source>
</reference>
<sequence length="387" mass="41571">MMHSASIHDLGDVDDLVSSRAHEGGTPVLGERLETQQQQQQQQQREASSVSGQLQSGTKSLDLPLGFGVDGMDMQLLDGLRRQVDDARRQVAELEERIALKRNTDGAAGTTPTTTGTTMTDHARSLADAKTRTYALTQEKSALVHLIESLKRERDETDLEREVLEREVAARRVLLAGMEDVDVDEQSAGVADGGQMAGGRSTGAGAGGKGKNGGEPGRDVGVERALMEVRSWLDSALTGWRKTGIIQPPSSILDNIPNPLIDAAAIQAHVQQALQHEPLLGGPSHTHTPLNTHEHDESQEYEMDAYGHGGPSMHVDDHHSRVNGAGQEEGHHHHSPHDDDDGAGDGGMLQTHVGGHGADDETHEGMLESLEGVGLEHIRFYHESGSV</sequence>